<dbReference type="OrthoDB" id="4405280at2759"/>
<dbReference type="PROSITE" id="PS01186">
    <property type="entry name" value="EGF_2"/>
    <property type="match status" value="1"/>
</dbReference>
<comment type="caution">
    <text evidence="3">The sequence shown here is derived from an EMBL/GenBank/DDBJ whole genome shotgun (WGS) entry which is preliminary data.</text>
</comment>
<dbReference type="PANTHER" id="PTHR22963:SF39">
    <property type="entry name" value="DUMPY"/>
    <property type="match status" value="1"/>
</dbReference>
<dbReference type="AlphaFoldDB" id="A0A5B7J271"/>
<dbReference type="Proteomes" id="UP000324222">
    <property type="component" value="Unassembled WGS sequence"/>
</dbReference>
<evidence type="ECO:0000259" key="2">
    <source>
        <dbReference type="PROSITE" id="PS50026"/>
    </source>
</evidence>
<sequence>MINNTQRGLNVRMDAASTMSPIPAQPCDPNPCGINAECTAVGHQADCNCLPDYYGYPYDRCSPECTYDSDCSYHQACSKLKCINPCPGSCGVKANCKVVNHAAICSCDTGYTGDPYQECRIIQST</sequence>
<reference evidence="3 4" key="1">
    <citation type="submission" date="2019-05" db="EMBL/GenBank/DDBJ databases">
        <title>Another draft genome of Portunus trituberculatus and its Hox gene families provides insights of decapod evolution.</title>
        <authorList>
            <person name="Jeong J.-H."/>
            <person name="Song I."/>
            <person name="Kim S."/>
            <person name="Choi T."/>
            <person name="Kim D."/>
            <person name="Ryu S."/>
            <person name="Kim W."/>
        </authorList>
    </citation>
    <scope>NUCLEOTIDE SEQUENCE [LARGE SCALE GENOMIC DNA]</scope>
    <source>
        <tissue evidence="3">Muscle</tissue>
    </source>
</reference>
<proteinExistence type="predicted"/>
<evidence type="ECO:0000313" key="3">
    <source>
        <dbReference type="EMBL" id="MPC87747.1"/>
    </source>
</evidence>
<evidence type="ECO:0000313" key="4">
    <source>
        <dbReference type="Proteomes" id="UP000324222"/>
    </source>
</evidence>
<keyword evidence="1" id="KW-0245">EGF-like domain</keyword>
<dbReference type="SUPFAM" id="SSF90148">
    <property type="entry name" value="DPY module"/>
    <property type="match status" value="1"/>
</dbReference>
<keyword evidence="4" id="KW-1185">Reference proteome</keyword>
<dbReference type="Pfam" id="PF21164">
    <property type="entry name" value="Dumpy_DPY"/>
    <property type="match status" value="1"/>
</dbReference>
<evidence type="ECO:0000256" key="1">
    <source>
        <dbReference type="PROSITE-ProRule" id="PRU00076"/>
    </source>
</evidence>
<organism evidence="3 4">
    <name type="scientific">Portunus trituberculatus</name>
    <name type="common">Swimming crab</name>
    <name type="synonym">Neptunus trituberculatus</name>
    <dbReference type="NCBI Taxonomy" id="210409"/>
    <lineage>
        <taxon>Eukaryota</taxon>
        <taxon>Metazoa</taxon>
        <taxon>Ecdysozoa</taxon>
        <taxon>Arthropoda</taxon>
        <taxon>Crustacea</taxon>
        <taxon>Multicrustacea</taxon>
        <taxon>Malacostraca</taxon>
        <taxon>Eumalacostraca</taxon>
        <taxon>Eucarida</taxon>
        <taxon>Decapoda</taxon>
        <taxon>Pleocyemata</taxon>
        <taxon>Brachyura</taxon>
        <taxon>Eubrachyura</taxon>
        <taxon>Portunoidea</taxon>
        <taxon>Portunidae</taxon>
        <taxon>Portuninae</taxon>
        <taxon>Portunus</taxon>
    </lineage>
</organism>
<dbReference type="SMART" id="SM00181">
    <property type="entry name" value="EGF"/>
    <property type="match status" value="2"/>
</dbReference>
<dbReference type="PROSITE" id="PS50026">
    <property type="entry name" value="EGF_3"/>
    <property type="match status" value="1"/>
</dbReference>
<dbReference type="InterPro" id="IPR048407">
    <property type="entry name" value="Dumpy_DPY"/>
</dbReference>
<keyword evidence="3" id="KW-0675">Receptor</keyword>
<name>A0A5B7J271_PORTR</name>
<dbReference type="PANTHER" id="PTHR22963">
    <property type="entry name" value="ENDOGLIN-RELATED"/>
    <property type="match status" value="1"/>
</dbReference>
<gene>
    <name evidence="3" type="primary">Celsr2</name>
    <name evidence="3" type="ORF">E2C01_082620</name>
</gene>
<comment type="caution">
    <text evidence="1">Lacks conserved residue(s) required for the propagation of feature annotation.</text>
</comment>
<protein>
    <submittedName>
        <fullName evidence="3">Cadherin EGF LAG seven-pass G-type receptor 2</fullName>
    </submittedName>
</protein>
<dbReference type="EMBL" id="VSRR010075445">
    <property type="protein sequence ID" value="MPC87747.1"/>
    <property type="molecule type" value="Genomic_DNA"/>
</dbReference>
<dbReference type="InterPro" id="IPR000742">
    <property type="entry name" value="EGF"/>
</dbReference>
<accession>A0A5B7J271</accession>
<feature type="domain" description="EGF-like" evidence="2">
    <location>
        <begin position="23"/>
        <end position="62"/>
    </location>
</feature>